<accession>A0A1L8STF8</accession>
<evidence type="ECO:0000313" key="4">
    <source>
        <dbReference type="Proteomes" id="UP000183700"/>
    </source>
</evidence>
<evidence type="ECO:0000313" key="3">
    <source>
        <dbReference type="EMBL" id="OJG35275.1"/>
    </source>
</evidence>
<dbReference type="InterPro" id="IPR051332">
    <property type="entry name" value="Fosfomycin_Res_Enzymes"/>
</dbReference>
<dbReference type="Proteomes" id="UP000183700">
    <property type="component" value="Unassembled WGS sequence"/>
</dbReference>
<dbReference type="SUPFAM" id="SSF54593">
    <property type="entry name" value="Glyoxalase/Bleomycin resistance protein/Dihydroxybiphenyl dioxygenase"/>
    <property type="match status" value="1"/>
</dbReference>
<dbReference type="InterPro" id="IPR018146">
    <property type="entry name" value="Glyoxalase_1_CS"/>
</dbReference>
<sequence length="129" mass="14848">MPKPNFSAIHHVAIIVSDYQKARNFYVDILGLPIIRENYRPEREDYKLDLQLNDAELEIFAANNPPQRPSFPEAAGLRHLAFKTEDIEATVAYLKEQGVDCEPLRKDAFTGDRMTFFFDPDGLPLELHE</sequence>
<gene>
    <name evidence="3" type="ORF">RV00_GL002829</name>
</gene>
<dbReference type="EMBL" id="JXKM01000007">
    <property type="protein sequence ID" value="OJG35275.1"/>
    <property type="molecule type" value="Genomic_DNA"/>
</dbReference>
<dbReference type="PROSITE" id="PS51819">
    <property type="entry name" value="VOC"/>
    <property type="match status" value="1"/>
</dbReference>
<name>A0A1L8STF8_9ENTE</name>
<feature type="domain" description="VOC" evidence="2">
    <location>
        <begin position="8"/>
        <end position="129"/>
    </location>
</feature>
<protein>
    <submittedName>
        <fullName evidence="3">Glyoxalase</fullName>
    </submittedName>
</protein>
<comment type="caution">
    <text evidence="3">The sequence shown here is derived from an EMBL/GenBank/DDBJ whole genome shotgun (WGS) entry which is preliminary data.</text>
</comment>
<dbReference type="InterPro" id="IPR004360">
    <property type="entry name" value="Glyas_Fos-R_dOase_dom"/>
</dbReference>
<dbReference type="STRING" id="319970.RV00_GL002829"/>
<dbReference type="OrthoDB" id="9795618at2"/>
<dbReference type="Pfam" id="PF00903">
    <property type="entry name" value="Glyoxalase"/>
    <property type="match status" value="1"/>
</dbReference>
<dbReference type="AlphaFoldDB" id="A0A1L8STF8"/>
<keyword evidence="4" id="KW-1185">Reference proteome</keyword>
<dbReference type="RefSeq" id="WP_071862616.1">
    <property type="nucleotide sequence ID" value="NZ_JBHLVS010000010.1"/>
</dbReference>
<keyword evidence="1" id="KW-0479">Metal-binding</keyword>
<evidence type="ECO:0000256" key="1">
    <source>
        <dbReference type="ARBA" id="ARBA00022723"/>
    </source>
</evidence>
<dbReference type="InterPro" id="IPR037478">
    <property type="entry name" value="YwkD-like_dom"/>
</dbReference>
<dbReference type="CDD" id="cd08352">
    <property type="entry name" value="VOC_Bs_YwkD_like"/>
    <property type="match status" value="1"/>
</dbReference>
<dbReference type="PROSITE" id="PS00934">
    <property type="entry name" value="GLYOXALASE_I_1"/>
    <property type="match status" value="1"/>
</dbReference>
<dbReference type="InterPro" id="IPR029068">
    <property type="entry name" value="Glyas_Bleomycin-R_OHBP_Dase"/>
</dbReference>
<dbReference type="GO" id="GO:0004462">
    <property type="term" value="F:lactoylglutathione lyase activity"/>
    <property type="evidence" value="ECO:0007669"/>
    <property type="project" value="InterPro"/>
</dbReference>
<dbReference type="PANTHER" id="PTHR36113">
    <property type="entry name" value="LYASE, PUTATIVE-RELATED-RELATED"/>
    <property type="match status" value="1"/>
</dbReference>
<dbReference type="GO" id="GO:0046872">
    <property type="term" value="F:metal ion binding"/>
    <property type="evidence" value="ECO:0007669"/>
    <property type="project" value="UniProtKB-KW"/>
</dbReference>
<organism evidence="3 4">
    <name type="scientific">Enterococcus devriesei</name>
    <dbReference type="NCBI Taxonomy" id="319970"/>
    <lineage>
        <taxon>Bacteria</taxon>
        <taxon>Bacillati</taxon>
        <taxon>Bacillota</taxon>
        <taxon>Bacilli</taxon>
        <taxon>Lactobacillales</taxon>
        <taxon>Enterococcaceae</taxon>
        <taxon>Enterococcus</taxon>
    </lineage>
</organism>
<evidence type="ECO:0000259" key="2">
    <source>
        <dbReference type="PROSITE" id="PS51819"/>
    </source>
</evidence>
<dbReference type="PANTHER" id="PTHR36113:SF6">
    <property type="entry name" value="FOSFOMYCIN RESISTANCE PROTEIN FOSX"/>
    <property type="match status" value="1"/>
</dbReference>
<reference evidence="3 4" key="1">
    <citation type="submission" date="2014-12" db="EMBL/GenBank/DDBJ databases">
        <title>Draft genome sequences of 29 type strains of Enterococci.</title>
        <authorList>
            <person name="Zhong Z."/>
            <person name="Sun Z."/>
            <person name="Liu W."/>
            <person name="Zhang W."/>
            <person name="Zhang H."/>
        </authorList>
    </citation>
    <scope>NUCLEOTIDE SEQUENCE [LARGE SCALE GENOMIC DNA]</scope>
    <source>
        <strain evidence="3 4">DSM 22802</strain>
    </source>
</reference>
<dbReference type="InterPro" id="IPR037523">
    <property type="entry name" value="VOC_core"/>
</dbReference>
<proteinExistence type="predicted"/>
<dbReference type="Gene3D" id="3.10.180.10">
    <property type="entry name" value="2,3-Dihydroxybiphenyl 1,2-Dioxygenase, domain 1"/>
    <property type="match status" value="1"/>
</dbReference>